<sequence length="144" mass="15977">MEPSTIEVALELERIGAVLRNSQAIADQSRKQIAEMGKSASPWQRIKEDGYRGFADSDLINAFEKICVASQAIGLLILREGELEGFCRSFSRRNKAEWLASVLQLDLEQDERLVEARIFATSMLSVVARVIDGLPRLKPGSATL</sequence>
<dbReference type="Proteomes" id="UP000193553">
    <property type="component" value="Unassembled WGS sequence"/>
</dbReference>
<comment type="caution">
    <text evidence="1">The sequence shown here is derived from an EMBL/GenBank/DDBJ whole genome shotgun (WGS) entry which is preliminary data.</text>
</comment>
<organism evidence="1 2">
    <name type="scientific">Bradyrhizobium canariense</name>
    <dbReference type="NCBI Taxonomy" id="255045"/>
    <lineage>
        <taxon>Bacteria</taxon>
        <taxon>Pseudomonadati</taxon>
        <taxon>Pseudomonadota</taxon>
        <taxon>Alphaproteobacteria</taxon>
        <taxon>Hyphomicrobiales</taxon>
        <taxon>Nitrobacteraceae</taxon>
        <taxon>Bradyrhizobium</taxon>
    </lineage>
</organism>
<evidence type="ECO:0000313" key="2">
    <source>
        <dbReference type="Proteomes" id="UP000193553"/>
    </source>
</evidence>
<accession>A0A1X3FTE6</accession>
<reference evidence="1 2" key="1">
    <citation type="submission" date="2017-03" db="EMBL/GenBank/DDBJ databases">
        <title>Whole genome sequences of fourteen strains of Bradyrhizobium canariense and one strain of Bradyrhizobium japonicum isolated from Lupinus (Papilionoideae: Genisteae) species in Algeria.</title>
        <authorList>
            <person name="Crovadore J."/>
            <person name="Chekireb D."/>
            <person name="Brachmann A."/>
            <person name="Chablais R."/>
            <person name="Cochard B."/>
            <person name="Lefort F."/>
        </authorList>
    </citation>
    <scope>NUCLEOTIDE SEQUENCE [LARGE SCALE GENOMIC DNA]</scope>
    <source>
        <strain evidence="1 2">UBMA195</strain>
    </source>
</reference>
<dbReference type="AlphaFoldDB" id="A0A1X3FTE6"/>
<protein>
    <submittedName>
        <fullName evidence="1">Uncharacterized protein</fullName>
    </submittedName>
</protein>
<proteinExistence type="predicted"/>
<name>A0A1X3FTE6_9BRAD</name>
<dbReference type="EMBL" id="NAFI01000176">
    <property type="protein sequence ID" value="OSJ08106.1"/>
    <property type="molecule type" value="Genomic_DNA"/>
</dbReference>
<evidence type="ECO:0000313" key="1">
    <source>
        <dbReference type="EMBL" id="OSJ08106.1"/>
    </source>
</evidence>
<gene>
    <name evidence="1" type="ORF">BSZ18_20185</name>
</gene>